<comment type="catalytic activity">
    <reaction evidence="10">
        <text>L-tyrosyl-[protein] + ATP = O-phospho-L-tyrosyl-[protein] + ADP + H(+)</text>
        <dbReference type="Rhea" id="RHEA:10596"/>
        <dbReference type="Rhea" id="RHEA-COMP:10136"/>
        <dbReference type="Rhea" id="RHEA-COMP:20101"/>
        <dbReference type="ChEBI" id="CHEBI:15378"/>
        <dbReference type="ChEBI" id="CHEBI:30616"/>
        <dbReference type="ChEBI" id="CHEBI:46858"/>
        <dbReference type="ChEBI" id="CHEBI:61978"/>
        <dbReference type="ChEBI" id="CHEBI:456216"/>
        <dbReference type="EC" id="2.7.12.1"/>
    </reaction>
</comment>
<dbReference type="Proteomes" id="UP000054937">
    <property type="component" value="Unassembled WGS sequence"/>
</dbReference>
<dbReference type="GO" id="GO:0004674">
    <property type="term" value="F:protein serine/threonine kinase activity"/>
    <property type="evidence" value="ECO:0007669"/>
    <property type="project" value="UniProtKB-KW"/>
</dbReference>
<proteinExistence type="inferred from homology"/>
<dbReference type="InterPro" id="IPR042521">
    <property type="entry name" value="DYRK"/>
</dbReference>
<feature type="region of interest" description="Disordered" evidence="12">
    <location>
        <begin position="560"/>
        <end position="590"/>
    </location>
</feature>
<feature type="compositionally biased region" description="Polar residues" evidence="12">
    <location>
        <begin position="1182"/>
        <end position="1211"/>
    </location>
</feature>
<reference evidence="15 16" key="1">
    <citation type="journal article" date="2015" name="Sci. Rep.">
        <title>Genome of the facultative scuticociliatosis pathogen Pseudocohnilembus persalinus provides insight into its virulence through horizontal gene transfer.</title>
        <authorList>
            <person name="Xiong J."/>
            <person name="Wang G."/>
            <person name="Cheng J."/>
            <person name="Tian M."/>
            <person name="Pan X."/>
            <person name="Warren A."/>
            <person name="Jiang C."/>
            <person name="Yuan D."/>
            <person name="Miao W."/>
        </authorList>
    </citation>
    <scope>NUCLEOTIDE SEQUENCE [LARGE SCALE GENOMIC DNA]</scope>
    <source>
        <strain evidence="15">36N120E</strain>
    </source>
</reference>
<evidence type="ECO:0000256" key="8">
    <source>
        <dbReference type="ARBA" id="ARBA00049003"/>
    </source>
</evidence>
<keyword evidence="6 15" id="KW-0418">Kinase</keyword>
<evidence type="ECO:0000256" key="2">
    <source>
        <dbReference type="ARBA" id="ARBA00013203"/>
    </source>
</evidence>
<dbReference type="OrthoDB" id="286354at2759"/>
<organism evidence="15 16">
    <name type="scientific">Pseudocohnilembus persalinus</name>
    <name type="common">Ciliate</name>
    <dbReference type="NCBI Taxonomy" id="266149"/>
    <lineage>
        <taxon>Eukaryota</taxon>
        <taxon>Sar</taxon>
        <taxon>Alveolata</taxon>
        <taxon>Ciliophora</taxon>
        <taxon>Intramacronucleata</taxon>
        <taxon>Oligohymenophorea</taxon>
        <taxon>Scuticociliatia</taxon>
        <taxon>Philasterida</taxon>
        <taxon>Pseudocohnilembidae</taxon>
        <taxon>Pseudocohnilembus</taxon>
    </lineage>
</organism>
<keyword evidence="13" id="KW-1133">Transmembrane helix</keyword>
<feature type="compositionally biased region" description="Low complexity" evidence="12">
    <location>
        <begin position="573"/>
        <end position="587"/>
    </location>
</feature>
<evidence type="ECO:0000313" key="16">
    <source>
        <dbReference type="Proteomes" id="UP000054937"/>
    </source>
</evidence>
<dbReference type="EMBL" id="LDAU01000158">
    <property type="protein sequence ID" value="KRX02063.1"/>
    <property type="molecule type" value="Genomic_DNA"/>
</dbReference>
<keyword evidence="16" id="KW-1185">Reference proteome</keyword>
<evidence type="ECO:0000313" key="15">
    <source>
        <dbReference type="EMBL" id="KRX02063.1"/>
    </source>
</evidence>
<evidence type="ECO:0000256" key="6">
    <source>
        <dbReference type="ARBA" id="ARBA00022777"/>
    </source>
</evidence>
<dbReference type="SUPFAM" id="SSF56112">
    <property type="entry name" value="Protein kinase-like (PK-like)"/>
    <property type="match status" value="1"/>
</dbReference>
<evidence type="ECO:0000256" key="5">
    <source>
        <dbReference type="ARBA" id="ARBA00022741"/>
    </source>
</evidence>
<name>A0A0V0QIF1_PSEPJ</name>
<dbReference type="Pfam" id="PF00069">
    <property type="entry name" value="Pkinase"/>
    <property type="match status" value="1"/>
</dbReference>
<comment type="similarity">
    <text evidence="1">Belongs to the protein kinase superfamily. CMGC Ser/Thr protein kinase family. MNB/DYRK subfamily.</text>
</comment>
<dbReference type="InterPro" id="IPR050494">
    <property type="entry name" value="Ser_Thr_dual-spec_kinase"/>
</dbReference>
<feature type="compositionally biased region" description="Low complexity" evidence="12">
    <location>
        <begin position="1165"/>
        <end position="1180"/>
    </location>
</feature>
<protein>
    <recommendedName>
        <fullName evidence="2">dual-specificity kinase</fullName>
        <ecNumber evidence="2">2.7.12.1</ecNumber>
    </recommendedName>
</protein>
<gene>
    <name evidence="15" type="ORF">PPERSA_03125</name>
</gene>
<comment type="catalytic activity">
    <reaction evidence="8">
        <text>L-seryl-[protein] + ATP = O-phospho-L-seryl-[protein] + ADP + H(+)</text>
        <dbReference type="Rhea" id="RHEA:17989"/>
        <dbReference type="Rhea" id="RHEA-COMP:9863"/>
        <dbReference type="Rhea" id="RHEA-COMP:11604"/>
        <dbReference type="ChEBI" id="CHEBI:15378"/>
        <dbReference type="ChEBI" id="CHEBI:29999"/>
        <dbReference type="ChEBI" id="CHEBI:30616"/>
        <dbReference type="ChEBI" id="CHEBI:83421"/>
        <dbReference type="ChEBI" id="CHEBI:456216"/>
        <dbReference type="EC" id="2.7.12.1"/>
    </reaction>
</comment>
<keyword evidence="3" id="KW-0723">Serine/threonine-protein kinase</keyword>
<dbReference type="Gene3D" id="3.30.10.30">
    <property type="entry name" value="DYRK"/>
    <property type="match status" value="1"/>
</dbReference>
<feature type="region of interest" description="Disordered" evidence="12">
    <location>
        <begin position="1115"/>
        <end position="1134"/>
    </location>
</feature>
<evidence type="ECO:0000256" key="4">
    <source>
        <dbReference type="ARBA" id="ARBA00022679"/>
    </source>
</evidence>
<dbReference type="PROSITE" id="PS50011">
    <property type="entry name" value="PROTEIN_KINASE_DOM"/>
    <property type="match status" value="1"/>
</dbReference>
<feature type="transmembrane region" description="Helical" evidence="13">
    <location>
        <begin position="356"/>
        <end position="378"/>
    </location>
</feature>
<evidence type="ECO:0000256" key="12">
    <source>
        <dbReference type="SAM" id="MobiDB-lite"/>
    </source>
</evidence>
<keyword evidence="4" id="KW-0808">Transferase</keyword>
<evidence type="ECO:0000256" key="9">
    <source>
        <dbReference type="ARBA" id="ARBA00049308"/>
    </source>
</evidence>
<dbReference type="Gene3D" id="3.30.200.20">
    <property type="entry name" value="Phosphorylase Kinase, domain 1"/>
    <property type="match status" value="1"/>
</dbReference>
<comment type="caution">
    <text evidence="15">The sequence shown here is derived from an EMBL/GenBank/DDBJ whole genome shotgun (WGS) entry which is preliminary data.</text>
</comment>
<feature type="domain" description="Protein kinase" evidence="14">
    <location>
        <begin position="693"/>
        <end position="1026"/>
    </location>
</feature>
<dbReference type="PROSITE" id="PS51257">
    <property type="entry name" value="PROKAR_LIPOPROTEIN"/>
    <property type="match status" value="1"/>
</dbReference>
<evidence type="ECO:0000256" key="7">
    <source>
        <dbReference type="ARBA" id="ARBA00022840"/>
    </source>
</evidence>
<dbReference type="SMART" id="SM00220">
    <property type="entry name" value="S_TKc"/>
    <property type="match status" value="1"/>
</dbReference>
<dbReference type="EC" id="2.7.12.1" evidence="2"/>
<dbReference type="GO" id="GO:0005856">
    <property type="term" value="C:cytoskeleton"/>
    <property type="evidence" value="ECO:0007669"/>
    <property type="project" value="TreeGrafter"/>
</dbReference>
<comment type="catalytic activity">
    <reaction evidence="9">
        <text>L-threonyl-[protein] + ATP = O-phospho-L-threonyl-[protein] + ADP + H(+)</text>
        <dbReference type="Rhea" id="RHEA:46608"/>
        <dbReference type="Rhea" id="RHEA-COMP:11060"/>
        <dbReference type="Rhea" id="RHEA-COMP:11605"/>
        <dbReference type="ChEBI" id="CHEBI:15378"/>
        <dbReference type="ChEBI" id="CHEBI:30013"/>
        <dbReference type="ChEBI" id="CHEBI:30616"/>
        <dbReference type="ChEBI" id="CHEBI:61977"/>
        <dbReference type="ChEBI" id="CHEBI:456216"/>
        <dbReference type="EC" id="2.7.12.1"/>
    </reaction>
</comment>
<dbReference type="GO" id="GO:0005737">
    <property type="term" value="C:cytoplasm"/>
    <property type="evidence" value="ECO:0007669"/>
    <property type="project" value="TreeGrafter"/>
</dbReference>
<evidence type="ECO:0000256" key="10">
    <source>
        <dbReference type="ARBA" id="ARBA00051680"/>
    </source>
</evidence>
<sequence>MQDLKKLKKLQLQKQEERQKNLHGTQSGCACDDQKNDYQLSISHQNCCQNNQKDFIQRKTDPTSDKCYCFGDDISAIDSEEQKIWGIYYSSNYVSIKGCIKRSETASFKNNLPQLENGEKKCESGYKLCGNLICYKENENCPISQFQFFAAEDGYDFSSNSDYTTLTVNSNNIGFYKIIRNDESEDYANPAIEFIQYKLKNSGDTTCEDNYEFQESYYLENQQRSYNCSKSELKDDYYSETFLKMPVQDFFTVNDISDQDNLYTNLKNLPEFEDFSNNFNFEIFTKTQNFNQIFSNNCLEILSEYSNFQENLQEINDEHVKKIKIETQYLQFLTGLQNWISIFMIGILLMKSDNRLCLYITIIVIGLGKYIFYLTFYIHQLDAYKNHTNEVLEFISIAQEQNCGQQNQLEYIKIQIDEIRESIDQLISWFIVTMCISPEIFVFLATIFYPVYYFLYKSRKHQRLNEENLEALPQYDNENDNESNKNNNTRVIGFPKYSQSTKNSQINFKKQNYEQNTSLFSNQKKSINFKNPPTLENQQINDPKIFPKSCQNSQIIETNKNFSHLNPNPNPNPKASQPQPQPQSLNNTIQHPENLNETNIFSLKINDLTSSRNLVTQNKSKRNQLHFQNQQKSANILNATNFKSNLQQQFSKQTDTSIIHDKPETVDESFQSFSIKQEQEQHLKEQQEDCIFIQNSENFTQNNSSPLQQQIPHEQSQLHKQEATQLNWKEVSVPLMPEIVLKKYGYFLTDFEKKEIIAYKDVYFIGHQCNKKPKNLLITKNNYQYDNKEGDYLVQLKDHIAYRFEIIESLGQGSFGQVLKVFDHQKKEFAALKIIRNREKIYKQSIVELKILEFIKDFDTQQTSNIIKIKEYLYFRRSSCYESEKIYTYIQSRFYRAPEILLGVPYTKRIDMWSFGCIIAELYVGYPIFPGENEREQFEMFMELMGVPDDEYLLNCQRGRVFFNDDFTPKLTYNKIGIPVRKPGTKKVNQFLNTDDKDFIDFLKKCFTWKSEDRITPAQALVHEWILKGLPQEIKIQHLQQMSQQAPDLDLQILFKQYDIQNDSQKQQELHKQMQQEVLQSRYHQKDIEKQIKQVLQNSEKMQKMVLTIKEDKFQTNSNNSSNQNIQYQQQQNKNQVIQNTNTNSLITQKQQDKQMNNTNISFNQYLKNNNNSKKQNPNPITIPQYNNFSKKIQNQIKSLSQERQAQTGYKQQRKKENLVISTNISEQQFPSQTNQNQNQNQISFPNQNQFQNQNYNKNNLVTIYSAKNKNSFPNTKKSKFNSTFHNFPLSYQICPKQGFHSGETLSRVCLNEKCKDNALGCNVCFQEGHQDHPKKSLKTLIYKAKKALQNEETFIDENQFSNFIEQCQQKSRESFEKLQYEVVNAIQKIEKLHDKFYEDLLLKTKVKFPDQNTKNQILKIIDNISKNETSIQELNQVIQLILQVDPSLRGEKYELATFEQIKEKIEKTQQQQTKKTESLFQTIQKNLETFEASLKSQYQNQIEQEKIFNQSLLTYPFIYNGETKLIVHEDGIEYENNPDALQEQIIYSQETFESGQHGYQLQLVKFEPSSSLCFLIGVIEEDKLMGPNVSTTSGQPWSCLFNTCKGYMLPYDKHFGNVCDQGGILNIKLDIEQNTYTVTDAEEKVQYYLDTSQSYVLAGKKLKFFISFFSCELNARIRVLESY</sequence>
<dbReference type="Gene3D" id="1.10.510.10">
    <property type="entry name" value="Transferase(Phosphotransferase) domain 1"/>
    <property type="match status" value="1"/>
</dbReference>
<dbReference type="PANTHER" id="PTHR24058:SF22">
    <property type="entry name" value="DUAL SPECIFICITY TYROSINE-PHOSPHORYLATION-REGULATED KINASE 4"/>
    <property type="match status" value="1"/>
</dbReference>
<dbReference type="PANTHER" id="PTHR24058">
    <property type="entry name" value="DUAL SPECIFICITY PROTEIN KINASE"/>
    <property type="match status" value="1"/>
</dbReference>
<feature type="transmembrane region" description="Helical" evidence="13">
    <location>
        <begin position="427"/>
        <end position="455"/>
    </location>
</feature>
<keyword evidence="7 11" id="KW-0067">ATP-binding</keyword>
<dbReference type="PROSITE" id="PS00107">
    <property type="entry name" value="PROTEIN_KINASE_ATP"/>
    <property type="match status" value="1"/>
</dbReference>
<keyword evidence="13" id="KW-0812">Transmembrane</keyword>
<dbReference type="InterPro" id="IPR011009">
    <property type="entry name" value="Kinase-like_dom_sf"/>
</dbReference>
<dbReference type="InterPro" id="IPR000719">
    <property type="entry name" value="Prot_kinase_dom"/>
</dbReference>
<keyword evidence="13" id="KW-0472">Membrane</keyword>
<feature type="region of interest" description="Disordered" evidence="12">
    <location>
        <begin position="1165"/>
        <end position="1217"/>
    </location>
</feature>
<evidence type="ECO:0000256" key="13">
    <source>
        <dbReference type="SAM" id="Phobius"/>
    </source>
</evidence>
<feature type="region of interest" description="Disordered" evidence="12">
    <location>
        <begin position="525"/>
        <end position="546"/>
    </location>
</feature>
<accession>A0A0V0QIF1</accession>
<feature type="binding site" evidence="11">
    <location>
        <position position="833"/>
    </location>
    <ligand>
        <name>ATP</name>
        <dbReference type="ChEBI" id="CHEBI:30616"/>
    </ligand>
</feature>
<feature type="compositionally biased region" description="Polar residues" evidence="12">
    <location>
        <begin position="525"/>
        <end position="541"/>
    </location>
</feature>
<evidence type="ECO:0000256" key="11">
    <source>
        <dbReference type="PROSITE-ProRule" id="PRU10141"/>
    </source>
</evidence>
<evidence type="ECO:0000256" key="3">
    <source>
        <dbReference type="ARBA" id="ARBA00022527"/>
    </source>
</evidence>
<evidence type="ECO:0000259" key="14">
    <source>
        <dbReference type="PROSITE" id="PS50011"/>
    </source>
</evidence>
<keyword evidence="5 11" id="KW-0547">Nucleotide-binding</keyword>
<evidence type="ECO:0000256" key="1">
    <source>
        <dbReference type="ARBA" id="ARBA00008867"/>
    </source>
</evidence>
<dbReference type="GO" id="GO:0004712">
    <property type="term" value="F:protein serine/threonine/tyrosine kinase activity"/>
    <property type="evidence" value="ECO:0007669"/>
    <property type="project" value="UniProtKB-EC"/>
</dbReference>
<dbReference type="GO" id="GO:0005524">
    <property type="term" value="F:ATP binding"/>
    <property type="evidence" value="ECO:0007669"/>
    <property type="project" value="UniProtKB-UniRule"/>
</dbReference>
<dbReference type="InterPro" id="IPR017441">
    <property type="entry name" value="Protein_kinase_ATP_BS"/>
</dbReference>
<dbReference type="InParanoid" id="A0A0V0QIF1"/>